<name>A0A845HQ41_9BURK</name>
<dbReference type="Proteomes" id="UP000444316">
    <property type="component" value="Unassembled WGS sequence"/>
</dbReference>
<dbReference type="InterPro" id="IPR018060">
    <property type="entry name" value="HTH_AraC"/>
</dbReference>
<dbReference type="SMART" id="SM00342">
    <property type="entry name" value="HTH_ARAC"/>
    <property type="match status" value="1"/>
</dbReference>
<evidence type="ECO:0000259" key="4">
    <source>
        <dbReference type="PROSITE" id="PS01124"/>
    </source>
</evidence>
<sequence>MYYREYPPRPALAAYVDCLWAARAPAHASQHRVLPDNCVDILWQDGGQSGRTPHSAFVVGMMSSPILAAGSDARRTLAVRFKAGAAGLFLRTPLQELNDQRADIALLWGDSDAARLADALWKREQPERQRLALIEAYLLQRLHAAQAAPAAAVQAEQHAAGLIRYALAALESSDGSLRIDDLAARLGVSRQHLAALFRQRVGLTPKLYARICRFRRATAALRHTAAPDWSELALTCGYFDQSHLIHDFQQFAGAAPQRFLLSA</sequence>
<accession>A0A845HQ41</accession>
<dbReference type="Pfam" id="PF12833">
    <property type="entry name" value="HTH_18"/>
    <property type="match status" value="1"/>
</dbReference>
<feature type="domain" description="HTH araC/xylS-type" evidence="4">
    <location>
        <begin position="160"/>
        <end position="262"/>
    </location>
</feature>
<dbReference type="PROSITE" id="PS01124">
    <property type="entry name" value="HTH_ARAC_FAMILY_2"/>
    <property type="match status" value="1"/>
</dbReference>
<dbReference type="GO" id="GO:0003700">
    <property type="term" value="F:DNA-binding transcription factor activity"/>
    <property type="evidence" value="ECO:0007669"/>
    <property type="project" value="InterPro"/>
</dbReference>
<dbReference type="Gene3D" id="1.10.10.60">
    <property type="entry name" value="Homeodomain-like"/>
    <property type="match status" value="1"/>
</dbReference>
<dbReference type="InterPro" id="IPR009057">
    <property type="entry name" value="Homeodomain-like_sf"/>
</dbReference>
<keyword evidence="3" id="KW-0804">Transcription</keyword>
<organism evidence="5 6">
    <name type="scientific">Duganella fentianensis</name>
    <dbReference type="NCBI Taxonomy" id="2692177"/>
    <lineage>
        <taxon>Bacteria</taxon>
        <taxon>Pseudomonadati</taxon>
        <taxon>Pseudomonadota</taxon>
        <taxon>Betaproteobacteria</taxon>
        <taxon>Burkholderiales</taxon>
        <taxon>Oxalobacteraceae</taxon>
        <taxon>Telluria group</taxon>
        <taxon>Duganella</taxon>
    </lineage>
</organism>
<proteinExistence type="predicted"/>
<dbReference type="PANTHER" id="PTHR46796">
    <property type="entry name" value="HTH-TYPE TRANSCRIPTIONAL ACTIVATOR RHAS-RELATED"/>
    <property type="match status" value="1"/>
</dbReference>
<dbReference type="EMBL" id="WWCL01000001">
    <property type="protein sequence ID" value="MYN43564.1"/>
    <property type="molecule type" value="Genomic_DNA"/>
</dbReference>
<dbReference type="Pfam" id="PF20240">
    <property type="entry name" value="DUF6597"/>
    <property type="match status" value="1"/>
</dbReference>
<gene>
    <name evidence="5" type="ORF">GTP23_00600</name>
</gene>
<protein>
    <submittedName>
        <fullName evidence="5">Helix-turn-helix domain-containing protein</fullName>
    </submittedName>
</protein>
<comment type="caution">
    <text evidence="5">The sequence shown here is derived from an EMBL/GenBank/DDBJ whole genome shotgun (WGS) entry which is preliminary data.</text>
</comment>
<keyword evidence="2" id="KW-0238">DNA-binding</keyword>
<reference evidence="5" key="1">
    <citation type="submission" date="2019-12" db="EMBL/GenBank/DDBJ databases">
        <title>Novel species isolated from a subtropical stream in China.</title>
        <authorList>
            <person name="Lu H."/>
        </authorList>
    </citation>
    <scope>NUCLEOTIDE SEQUENCE [LARGE SCALE GENOMIC DNA]</scope>
    <source>
        <strain evidence="5">FT93W</strain>
    </source>
</reference>
<keyword evidence="1" id="KW-0805">Transcription regulation</keyword>
<dbReference type="GO" id="GO:0043565">
    <property type="term" value="F:sequence-specific DNA binding"/>
    <property type="evidence" value="ECO:0007669"/>
    <property type="project" value="InterPro"/>
</dbReference>
<evidence type="ECO:0000256" key="2">
    <source>
        <dbReference type="ARBA" id="ARBA00023125"/>
    </source>
</evidence>
<evidence type="ECO:0000256" key="3">
    <source>
        <dbReference type="ARBA" id="ARBA00023163"/>
    </source>
</evidence>
<dbReference type="AlphaFoldDB" id="A0A845HQ41"/>
<dbReference type="InterPro" id="IPR050204">
    <property type="entry name" value="AraC_XylS_family_regulators"/>
</dbReference>
<dbReference type="RefSeq" id="WP_161033429.1">
    <property type="nucleotide sequence ID" value="NZ_WWCL01000001.1"/>
</dbReference>
<dbReference type="InterPro" id="IPR046532">
    <property type="entry name" value="DUF6597"/>
</dbReference>
<evidence type="ECO:0000256" key="1">
    <source>
        <dbReference type="ARBA" id="ARBA00023015"/>
    </source>
</evidence>
<evidence type="ECO:0000313" key="5">
    <source>
        <dbReference type="EMBL" id="MYN43564.1"/>
    </source>
</evidence>
<evidence type="ECO:0000313" key="6">
    <source>
        <dbReference type="Proteomes" id="UP000444316"/>
    </source>
</evidence>
<dbReference type="SUPFAM" id="SSF46689">
    <property type="entry name" value="Homeodomain-like"/>
    <property type="match status" value="1"/>
</dbReference>
<keyword evidence="6" id="KW-1185">Reference proteome</keyword>